<dbReference type="Gene3D" id="3.60.21.10">
    <property type="match status" value="1"/>
</dbReference>
<comment type="pathway">
    <text evidence="4">Carbohydrate biosynthesis; gluconeogenesis.</text>
</comment>
<dbReference type="RefSeq" id="WP_066054000.1">
    <property type="nucleotide sequence ID" value="NZ_CP014223.1"/>
</dbReference>
<evidence type="ECO:0000313" key="7">
    <source>
        <dbReference type="Proteomes" id="UP000068026"/>
    </source>
</evidence>
<evidence type="ECO:0000256" key="1">
    <source>
        <dbReference type="ARBA" id="ARBA00022801"/>
    </source>
</evidence>
<keyword evidence="1 4" id="KW-0378">Hydrolase</keyword>
<name>A0A0X8VA56_ANAPI</name>
<dbReference type="AlphaFoldDB" id="A0A0X8VA56"/>
<dbReference type="GO" id="GO:0006094">
    <property type="term" value="P:gluconeogenesis"/>
    <property type="evidence" value="ECO:0007669"/>
    <property type="project" value="UniProtKB-UniRule"/>
</dbReference>
<comment type="cofactor">
    <cofactor evidence="4">
        <name>Mn(2+)</name>
        <dbReference type="ChEBI" id="CHEBI:29035"/>
    </cofactor>
</comment>
<dbReference type="PIRSF" id="PIRSF000906">
    <property type="entry name" value="FBPtase_Bacill"/>
    <property type="match status" value="1"/>
</dbReference>
<accession>A0A0X8VA56</accession>
<dbReference type="InterPro" id="IPR009164">
    <property type="entry name" value="FBPtase_class3"/>
</dbReference>
<dbReference type="OrthoDB" id="9779903at2"/>
<keyword evidence="2 4" id="KW-0464">Manganese</keyword>
<reference evidence="6" key="4">
    <citation type="submission" date="2016-11" db="EMBL/GenBank/DDBJ databases">
        <authorList>
            <person name="Varghese N."/>
            <person name="Submissions S."/>
        </authorList>
    </citation>
    <scope>NUCLEOTIDE SEQUENCE</scope>
    <source>
        <strain evidence="6">DSM 1682</strain>
    </source>
</reference>
<protein>
    <recommendedName>
        <fullName evidence="4">Fructose-1,6-bisphosphatase class 3</fullName>
        <shortName evidence="4">FBPase class 3</shortName>
        <ecNumber evidence="4">3.1.3.11</ecNumber>
    </recommendedName>
    <alternativeName>
        <fullName evidence="4">D-fructose-1,6-bisphosphate 1-phosphohydrolase class 3</fullName>
    </alternativeName>
</protein>
<reference evidence="8" key="3">
    <citation type="submission" date="2016-11" db="EMBL/GenBank/DDBJ databases">
        <authorList>
            <person name="Jaros S."/>
            <person name="Januszkiewicz K."/>
            <person name="Wedrychowicz H."/>
        </authorList>
    </citation>
    <scope>NUCLEOTIDE SEQUENCE [LARGE SCALE GENOMIC DNA]</scope>
    <source>
        <strain evidence="8">DSM 1682</strain>
    </source>
</reference>
<dbReference type="EC" id="3.1.3.11" evidence="4"/>
<evidence type="ECO:0000313" key="5">
    <source>
        <dbReference type="EMBL" id="AMJ41837.1"/>
    </source>
</evidence>
<keyword evidence="3 4" id="KW-0119">Carbohydrate metabolism</keyword>
<dbReference type="EMBL" id="FQUA01000014">
    <property type="protein sequence ID" value="SHF04830.1"/>
    <property type="molecule type" value="Genomic_DNA"/>
</dbReference>
<evidence type="ECO:0000313" key="8">
    <source>
        <dbReference type="Proteomes" id="UP000184204"/>
    </source>
</evidence>
<dbReference type="SUPFAM" id="SSF56300">
    <property type="entry name" value="Metallo-dependent phosphatases"/>
    <property type="match status" value="2"/>
</dbReference>
<dbReference type="HAMAP" id="MF_01854">
    <property type="entry name" value="FBPase_class3"/>
    <property type="match status" value="1"/>
</dbReference>
<dbReference type="InterPro" id="IPR029052">
    <property type="entry name" value="Metallo-depent_PP-like"/>
</dbReference>
<dbReference type="Proteomes" id="UP000068026">
    <property type="component" value="Chromosome"/>
</dbReference>
<organism evidence="6 8">
    <name type="scientific">Anaerotignum propionicum DSM 1682</name>
    <dbReference type="NCBI Taxonomy" id="991789"/>
    <lineage>
        <taxon>Bacteria</taxon>
        <taxon>Bacillati</taxon>
        <taxon>Bacillota</taxon>
        <taxon>Clostridia</taxon>
        <taxon>Lachnospirales</taxon>
        <taxon>Anaerotignaceae</taxon>
        <taxon>Anaerotignum</taxon>
    </lineage>
</organism>
<comment type="catalytic activity">
    <reaction evidence="4">
        <text>beta-D-fructose 1,6-bisphosphate + H2O = beta-D-fructose 6-phosphate + phosphate</text>
        <dbReference type="Rhea" id="RHEA:11064"/>
        <dbReference type="ChEBI" id="CHEBI:15377"/>
        <dbReference type="ChEBI" id="CHEBI:32966"/>
        <dbReference type="ChEBI" id="CHEBI:43474"/>
        <dbReference type="ChEBI" id="CHEBI:57634"/>
        <dbReference type="EC" id="3.1.3.11"/>
    </reaction>
</comment>
<evidence type="ECO:0000313" key="6">
    <source>
        <dbReference type="EMBL" id="SHF04830.1"/>
    </source>
</evidence>
<evidence type="ECO:0000256" key="2">
    <source>
        <dbReference type="ARBA" id="ARBA00023211"/>
    </source>
</evidence>
<gene>
    <name evidence="4 5" type="primary">fbp</name>
    <name evidence="5" type="ORF">CPRO_22700</name>
    <name evidence="6" type="ORF">SAMN02745151_02625</name>
</gene>
<evidence type="ECO:0000256" key="4">
    <source>
        <dbReference type="HAMAP-Rule" id="MF_01854"/>
    </source>
</evidence>
<dbReference type="EMBL" id="CP014223">
    <property type="protein sequence ID" value="AMJ41837.1"/>
    <property type="molecule type" value="Genomic_DNA"/>
</dbReference>
<evidence type="ECO:0000256" key="3">
    <source>
        <dbReference type="ARBA" id="ARBA00023277"/>
    </source>
</evidence>
<dbReference type="Proteomes" id="UP000184204">
    <property type="component" value="Unassembled WGS sequence"/>
</dbReference>
<comment type="similarity">
    <text evidence="4">Belongs to the FBPase class 3 family.</text>
</comment>
<reference evidence="7" key="2">
    <citation type="submission" date="2016-01" db="EMBL/GenBank/DDBJ databases">
        <authorList>
            <person name="Poehlein A."/>
            <person name="Schlien K."/>
            <person name="Gottschalk G."/>
            <person name="Buckel W."/>
            <person name="Daniel R."/>
        </authorList>
    </citation>
    <scope>NUCLEOTIDE SEQUENCE [LARGE SCALE GENOMIC DNA]</scope>
    <source>
        <strain evidence="7">X2</strain>
    </source>
</reference>
<keyword evidence="7" id="KW-1185">Reference proteome</keyword>
<dbReference type="GO" id="GO:0042132">
    <property type="term" value="F:fructose 1,6-bisphosphate 1-phosphatase activity"/>
    <property type="evidence" value="ECO:0007669"/>
    <property type="project" value="UniProtKB-UniRule"/>
</dbReference>
<dbReference type="Pfam" id="PF06874">
    <property type="entry name" value="FBPase_2"/>
    <property type="match status" value="1"/>
</dbReference>
<sequence>MYSTDCTFTKEEMKYLKLLANQYKNINSAATEVMNLKAILNLPKGTEHFVSDIHGEAESFSHVLRNASGVIKNHISAIFGASLRESEKKALATLIYYPEKKLEMMTEQEEDLDDWYKITLHRLVRICKVISSKYTRSKVRKALPMEFAYIIEELLHEDSVSRDKEMYYNEIIRTIIDLEQADRFIIALANLIQRLAIDQLHVIGDIYDRGPNAAQIMDILAKYHSVDIQWGNHDIAWMGAAAGCQALICNVLRIQTRYANLDTIEEDYGINLIPLATFAMEKYADDPCAQFAPKGTEEMSDKDFNMIAKMHKAISIIQWKMEAQIIKRHPEFRMENRLLLDKINFEKGTIKIEGKEYQMNDINFPTVDPKDPYKLTPEEQIVMDKVKSSFVNSERLQAHTRVLFSKGSMYTIFNSNLLFHGGIPMNEDGTLKTVTFRGKQYSGKEYLDEVERTAREGYFSRPHSDNKRECMDIIWYLWCGEDSPLFGKKKMTTFERYFIDDKTTHKEVSNPYYTLRNEENVCKTVLSAFGLDPDASHIINGHVPVKVSKGESPIKAKGRLFVIDGGFAKAYQKVTGIAGYTLIYNSHGLVLVSHEPFVSTEVAIAEEKDILSSTVALQYTQDRIRVRDTDIGKKLLESIDELEKLLYAYKNGLIKEQ</sequence>
<reference evidence="5 7" key="1">
    <citation type="journal article" date="2016" name="Genome Announc.">
        <title>Complete Genome Sequence of the Amino Acid-Fermenting Clostridium propionicum X2 (DSM 1682).</title>
        <authorList>
            <person name="Poehlein A."/>
            <person name="Schlien K."/>
            <person name="Chowdhury N.P."/>
            <person name="Gottschalk G."/>
            <person name="Buckel W."/>
            <person name="Daniel R."/>
        </authorList>
    </citation>
    <scope>NUCLEOTIDE SEQUENCE [LARGE SCALE GENOMIC DNA]</scope>
    <source>
        <strain evidence="5 7">X2</strain>
    </source>
</reference>
<dbReference type="KEGG" id="cpro:CPRO_22700"/>
<proteinExistence type="inferred from homology"/>